<gene>
    <name evidence="2" type="ORF">ACFO6W_23870</name>
</gene>
<reference evidence="3" key="1">
    <citation type="journal article" date="2019" name="Int. J. Syst. Evol. Microbiol.">
        <title>The Global Catalogue of Microorganisms (GCM) 10K type strain sequencing project: providing services to taxonomists for standard genome sequencing and annotation.</title>
        <authorList>
            <consortium name="The Broad Institute Genomics Platform"/>
            <consortium name="The Broad Institute Genome Sequencing Center for Infectious Disease"/>
            <person name="Wu L."/>
            <person name="Ma J."/>
        </authorList>
    </citation>
    <scope>NUCLEOTIDE SEQUENCE [LARGE SCALE GENOMIC DNA]</scope>
    <source>
        <strain evidence="3">CCUG 66188</strain>
    </source>
</reference>
<dbReference type="SUPFAM" id="SSF49785">
    <property type="entry name" value="Galactose-binding domain-like"/>
    <property type="match status" value="1"/>
</dbReference>
<dbReference type="Gene3D" id="2.60.120.260">
    <property type="entry name" value="Galactose-binding domain-like"/>
    <property type="match status" value="1"/>
</dbReference>
<proteinExistence type="predicted"/>
<dbReference type="EMBL" id="JBHSGN010000156">
    <property type="protein sequence ID" value="MFC4676724.1"/>
    <property type="molecule type" value="Genomic_DNA"/>
</dbReference>
<accession>A0ABV9L3V8</accession>
<name>A0ABV9L3V8_9BACT</name>
<dbReference type="InterPro" id="IPR008979">
    <property type="entry name" value="Galactose-bd-like_sf"/>
</dbReference>
<dbReference type="Pfam" id="PF08522">
    <property type="entry name" value="BT_3987-like_N"/>
    <property type="match status" value="1"/>
</dbReference>
<evidence type="ECO:0000313" key="2">
    <source>
        <dbReference type="EMBL" id="MFC4676724.1"/>
    </source>
</evidence>
<comment type="caution">
    <text evidence="2">The sequence shown here is derived from an EMBL/GenBank/DDBJ whole genome shotgun (WGS) entry which is preliminary data.</text>
</comment>
<dbReference type="RefSeq" id="WP_380001231.1">
    <property type="nucleotide sequence ID" value="NZ_JBHSGN010000156.1"/>
</dbReference>
<dbReference type="Proteomes" id="UP001596023">
    <property type="component" value="Unassembled WGS sequence"/>
</dbReference>
<dbReference type="PROSITE" id="PS51257">
    <property type="entry name" value="PROKAR_LIPOPROTEIN"/>
    <property type="match status" value="1"/>
</dbReference>
<sequence>MKTYKIHIFHYLFIACLFWTSCSSDDDTETLDPIIYLNTKQGDPQVAVNINYKRLKESSDLNYILLPVKATGRVNQETKVILETDESLVKSYNDAKGTEYEILPSSAYSMDKNHISIASGSNISADSVQIVFNKAFIEEHFTGFINTTFILPIKISSVQTGDKNVRVSTNFNVVYAIVDFSLTGFVSETAVKPGASIDRSAWTSESRHSYAYGPAQNSYDGDLSTSWVIQSGNSSHGIYYDMSEVHKVKGFSLVSSYILYGYYNCVLAGFSIGVSADGVNWTDLGSVEPVIENNEKVDAIYQFAEPLESRYVRILPDKFSNSYNLTSIAEVYFYE</sequence>
<dbReference type="Pfam" id="PF00754">
    <property type="entry name" value="F5_F8_type_C"/>
    <property type="match status" value="1"/>
</dbReference>
<evidence type="ECO:0000313" key="3">
    <source>
        <dbReference type="Proteomes" id="UP001596023"/>
    </source>
</evidence>
<dbReference type="InterPro" id="IPR013728">
    <property type="entry name" value="BT_3987-like_N"/>
</dbReference>
<dbReference type="InterPro" id="IPR000421">
    <property type="entry name" value="FA58C"/>
</dbReference>
<feature type="domain" description="F5/8 type C" evidence="1">
    <location>
        <begin position="184"/>
        <end position="335"/>
    </location>
</feature>
<protein>
    <submittedName>
        <fullName evidence="2">BT_3987 domain-containing protein</fullName>
    </submittedName>
</protein>
<dbReference type="PROSITE" id="PS50022">
    <property type="entry name" value="FA58C_3"/>
    <property type="match status" value="1"/>
</dbReference>
<dbReference type="Gene3D" id="2.60.40.1740">
    <property type="entry name" value="hypothetical protein (bacova_03559)"/>
    <property type="match status" value="1"/>
</dbReference>
<keyword evidence="3" id="KW-1185">Reference proteome</keyword>
<organism evidence="2 3">
    <name type="scientific">Dysgonomonas termitidis</name>
    <dbReference type="NCBI Taxonomy" id="1516126"/>
    <lineage>
        <taxon>Bacteria</taxon>
        <taxon>Pseudomonadati</taxon>
        <taxon>Bacteroidota</taxon>
        <taxon>Bacteroidia</taxon>
        <taxon>Bacteroidales</taxon>
        <taxon>Dysgonomonadaceae</taxon>
        <taxon>Dysgonomonas</taxon>
    </lineage>
</organism>
<evidence type="ECO:0000259" key="1">
    <source>
        <dbReference type="PROSITE" id="PS50022"/>
    </source>
</evidence>